<reference evidence="1" key="1">
    <citation type="submission" date="2020-04" db="EMBL/GenBank/DDBJ databases">
        <authorList>
            <person name="Chiriac C."/>
            <person name="Salcher M."/>
            <person name="Ghai R."/>
            <person name="Kavagutti S V."/>
        </authorList>
    </citation>
    <scope>NUCLEOTIDE SEQUENCE</scope>
</reference>
<evidence type="ECO:0000313" key="1">
    <source>
        <dbReference type="EMBL" id="CAB4146743.1"/>
    </source>
</evidence>
<organism evidence="1">
    <name type="scientific">uncultured Caudovirales phage</name>
    <dbReference type="NCBI Taxonomy" id="2100421"/>
    <lineage>
        <taxon>Viruses</taxon>
        <taxon>Duplodnaviria</taxon>
        <taxon>Heunggongvirae</taxon>
        <taxon>Uroviricota</taxon>
        <taxon>Caudoviricetes</taxon>
        <taxon>Peduoviridae</taxon>
        <taxon>Maltschvirus</taxon>
        <taxon>Maltschvirus maltsch</taxon>
    </lineage>
</organism>
<protein>
    <submittedName>
        <fullName evidence="1">Uncharacterized protein</fullName>
    </submittedName>
</protein>
<name>A0A6J5MMF0_9CAUD</name>
<gene>
    <name evidence="1" type="ORF">UFOVP496_7</name>
</gene>
<accession>A0A6J5MMF0</accession>
<dbReference type="EMBL" id="LR796472">
    <property type="protein sequence ID" value="CAB4146743.1"/>
    <property type="molecule type" value="Genomic_DNA"/>
</dbReference>
<sequence>MMIPLSEQVFVPLHRVERISFFADYALIKFIDQRDVERIDGEDAERLRKCIKFTWSV</sequence>
<proteinExistence type="predicted"/>